<keyword evidence="3 6" id="KW-0547">Nucleotide-binding</keyword>
<dbReference type="GO" id="GO:0003697">
    <property type="term" value="F:single-stranded DNA binding"/>
    <property type="evidence" value="ECO:0007669"/>
    <property type="project" value="UniProtKB-UniRule"/>
</dbReference>
<protein>
    <recommendedName>
        <fullName evidence="6">DNA replication and repair protein RecF</fullName>
    </recommendedName>
</protein>
<proteinExistence type="inferred from homology"/>
<dbReference type="AlphaFoldDB" id="A0A101I1E7"/>
<keyword evidence="4 6" id="KW-0067">ATP-binding</keyword>
<dbReference type="Gene3D" id="3.40.50.300">
    <property type="entry name" value="P-loop containing nucleotide triphosphate hydrolases"/>
    <property type="match status" value="1"/>
</dbReference>
<reference evidence="9" key="1">
    <citation type="journal article" date="2015" name="MBio">
        <title>Genome-Resolved Metagenomic Analysis Reveals Roles for Candidate Phyla and Other Microbial Community Members in Biogeochemical Transformations in Oil Reservoirs.</title>
        <authorList>
            <person name="Hu P."/>
            <person name="Tom L."/>
            <person name="Singh A."/>
            <person name="Thomas B.C."/>
            <person name="Baker B.J."/>
            <person name="Piceno Y.M."/>
            <person name="Andersen G.L."/>
            <person name="Banfield J.F."/>
        </authorList>
    </citation>
    <scope>NUCLEOTIDE SEQUENCE [LARGE SCALE GENOMIC DNA]</scope>
</reference>
<evidence type="ECO:0000256" key="4">
    <source>
        <dbReference type="ARBA" id="ARBA00022840"/>
    </source>
</evidence>
<dbReference type="Proteomes" id="UP000053467">
    <property type="component" value="Unassembled WGS sequence"/>
</dbReference>
<dbReference type="GO" id="GO:0005737">
    <property type="term" value="C:cytoplasm"/>
    <property type="evidence" value="ECO:0007669"/>
    <property type="project" value="UniProtKB-SubCell"/>
</dbReference>
<evidence type="ECO:0000313" key="9">
    <source>
        <dbReference type="Proteomes" id="UP000053467"/>
    </source>
</evidence>
<dbReference type="InterPro" id="IPR001238">
    <property type="entry name" value="DNA-binding_RecF"/>
</dbReference>
<dbReference type="InterPro" id="IPR003395">
    <property type="entry name" value="RecF/RecN/SMC_N"/>
</dbReference>
<keyword evidence="5 6" id="KW-0238">DNA-binding</keyword>
<feature type="binding site" evidence="6">
    <location>
        <begin position="29"/>
        <end position="36"/>
    </location>
    <ligand>
        <name>ATP</name>
        <dbReference type="ChEBI" id="CHEBI:30616"/>
    </ligand>
</feature>
<dbReference type="GO" id="GO:0006260">
    <property type="term" value="P:DNA replication"/>
    <property type="evidence" value="ECO:0007669"/>
    <property type="project" value="UniProtKB-UniRule"/>
</dbReference>
<dbReference type="GO" id="GO:0000731">
    <property type="term" value="P:DNA synthesis involved in DNA repair"/>
    <property type="evidence" value="ECO:0007669"/>
    <property type="project" value="TreeGrafter"/>
</dbReference>
<comment type="subcellular location">
    <subcellularLocation>
        <location evidence="6">Cytoplasm</location>
    </subcellularLocation>
</comment>
<accession>A0A101I1E7</accession>
<gene>
    <name evidence="6" type="primary">recF</name>
    <name evidence="8" type="ORF">XE03_1302</name>
</gene>
<dbReference type="HAMAP" id="MF_00365">
    <property type="entry name" value="RecF"/>
    <property type="match status" value="1"/>
</dbReference>
<keyword evidence="2 6" id="KW-0235">DNA replication</keyword>
<dbReference type="SUPFAM" id="SSF52540">
    <property type="entry name" value="P-loop containing nucleoside triphosphate hydrolases"/>
    <property type="match status" value="1"/>
</dbReference>
<evidence type="ECO:0000256" key="5">
    <source>
        <dbReference type="ARBA" id="ARBA00023125"/>
    </source>
</evidence>
<dbReference type="GO" id="GO:0009432">
    <property type="term" value="P:SOS response"/>
    <property type="evidence" value="ECO:0007669"/>
    <property type="project" value="UniProtKB-UniRule"/>
</dbReference>
<dbReference type="Pfam" id="PF02463">
    <property type="entry name" value="SMC_N"/>
    <property type="match status" value="1"/>
</dbReference>
<comment type="function">
    <text evidence="6">The RecF protein is involved in DNA metabolism; it is required for DNA replication and normal SOS inducibility. RecF binds preferentially to single-stranded, linear DNA. It also seems to bind ATP.</text>
</comment>
<keyword evidence="6" id="KW-0234">DNA repair</keyword>
<dbReference type="PANTHER" id="PTHR32182:SF0">
    <property type="entry name" value="DNA REPLICATION AND REPAIR PROTEIN RECF"/>
    <property type="match status" value="1"/>
</dbReference>
<evidence type="ECO:0000256" key="1">
    <source>
        <dbReference type="ARBA" id="ARBA00022490"/>
    </source>
</evidence>
<dbReference type="EMBL" id="LGGX01000013">
    <property type="protein sequence ID" value="KUK86704.1"/>
    <property type="molecule type" value="Genomic_DNA"/>
</dbReference>
<dbReference type="InterPro" id="IPR042174">
    <property type="entry name" value="RecF_2"/>
</dbReference>
<keyword evidence="1 6" id="KW-0963">Cytoplasm</keyword>
<evidence type="ECO:0000256" key="3">
    <source>
        <dbReference type="ARBA" id="ARBA00022741"/>
    </source>
</evidence>
<name>A0A101I1E7_UNCT6</name>
<sequence>MHVKNLSIVNFRNFSSKLYTFEDRTMITGVNGSGKTSIIEAIYYLTNFKSFRTSNDKKLIKIGEDSFIINLEGERGGEDFVLGIMYKDTKKLLSINGNRVSKLINGFGFFVSVIFSTYDKLLSDRVALYRRKFVDRLISTIDNEYFENLIQYHSILKRRNFILKEEGDKRLLETYSVQLSERSLYLYERRLEFITYFEDVLNQLYEKVFERKGLVKVKYFSSKDGGDFKDIPLLEKFKTNFSFEKQKKRTMFGPHLDDILITVESIPVSDFGSEGEKTLLGITLKIAELNLIYENIGEYPVVLIDDAFSELDRIKTNKLLEIFESYPQVIITFPKKWENLENYKIIDLDREKR</sequence>
<evidence type="ECO:0000259" key="7">
    <source>
        <dbReference type="Pfam" id="PF02463"/>
    </source>
</evidence>
<comment type="caution">
    <text evidence="8">The sequence shown here is derived from an EMBL/GenBank/DDBJ whole genome shotgun (WGS) entry which is preliminary data.</text>
</comment>
<feature type="domain" description="RecF/RecN/SMC N-terminal" evidence="7">
    <location>
        <begin position="3"/>
        <end position="332"/>
    </location>
</feature>
<comment type="similarity">
    <text evidence="6">Belongs to the RecF family.</text>
</comment>
<dbReference type="InterPro" id="IPR027417">
    <property type="entry name" value="P-loop_NTPase"/>
</dbReference>
<keyword evidence="6" id="KW-0227">DNA damage</keyword>
<dbReference type="NCBIfam" id="TIGR00611">
    <property type="entry name" value="recf"/>
    <property type="match status" value="1"/>
</dbReference>
<dbReference type="GO" id="GO:0005524">
    <property type="term" value="F:ATP binding"/>
    <property type="evidence" value="ECO:0007669"/>
    <property type="project" value="UniProtKB-UniRule"/>
</dbReference>
<evidence type="ECO:0000256" key="2">
    <source>
        <dbReference type="ARBA" id="ARBA00022705"/>
    </source>
</evidence>
<organism evidence="8 9">
    <name type="scientific">candidate division TA06 bacterium 34_109</name>
    <dbReference type="NCBI Taxonomy" id="1635277"/>
    <lineage>
        <taxon>Bacteria</taxon>
        <taxon>Bacteria division TA06</taxon>
    </lineage>
</organism>
<evidence type="ECO:0000313" key="8">
    <source>
        <dbReference type="EMBL" id="KUK86704.1"/>
    </source>
</evidence>
<dbReference type="GO" id="GO:0006302">
    <property type="term" value="P:double-strand break repair"/>
    <property type="evidence" value="ECO:0007669"/>
    <property type="project" value="TreeGrafter"/>
</dbReference>
<keyword evidence="6" id="KW-0742">SOS response</keyword>
<dbReference type="Gene3D" id="1.20.1050.90">
    <property type="entry name" value="RecF/RecN/SMC, N-terminal domain"/>
    <property type="match status" value="1"/>
</dbReference>
<dbReference type="PANTHER" id="PTHR32182">
    <property type="entry name" value="DNA REPLICATION AND REPAIR PROTEIN RECF"/>
    <property type="match status" value="1"/>
</dbReference>
<evidence type="ECO:0000256" key="6">
    <source>
        <dbReference type="HAMAP-Rule" id="MF_00365"/>
    </source>
</evidence>